<dbReference type="GO" id="GO:0006865">
    <property type="term" value="P:amino acid transport"/>
    <property type="evidence" value="ECO:0007669"/>
    <property type="project" value="UniProtKB-KW"/>
</dbReference>
<proteinExistence type="predicted"/>
<evidence type="ECO:0000256" key="2">
    <source>
        <dbReference type="ARBA" id="ARBA00022448"/>
    </source>
</evidence>
<keyword evidence="6 7" id="KW-0472">Membrane</keyword>
<feature type="transmembrane region" description="Helical" evidence="7">
    <location>
        <begin position="441"/>
        <end position="461"/>
    </location>
</feature>
<keyword evidence="4" id="KW-0029">Amino-acid transport</keyword>
<evidence type="ECO:0000256" key="4">
    <source>
        <dbReference type="ARBA" id="ARBA00022970"/>
    </source>
</evidence>
<keyword evidence="5 7" id="KW-1133">Transmembrane helix</keyword>
<dbReference type="EMBL" id="CM029042">
    <property type="protein sequence ID" value="KAG2615240.1"/>
    <property type="molecule type" value="Genomic_DNA"/>
</dbReference>
<feature type="transmembrane region" description="Helical" evidence="7">
    <location>
        <begin position="345"/>
        <end position="366"/>
    </location>
</feature>
<reference evidence="9" key="1">
    <citation type="submission" date="2020-05" db="EMBL/GenBank/DDBJ databases">
        <title>WGS assembly of Panicum virgatum.</title>
        <authorList>
            <person name="Lovell J.T."/>
            <person name="Jenkins J."/>
            <person name="Shu S."/>
            <person name="Juenger T.E."/>
            <person name="Schmutz J."/>
        </authorList>
    </citation>
    <scope>NUCLEOTIDE SEQUENCE</scope>
    <source>
        <strain evidence="9">AP13</strain>
    </source>
</reference>
<evidence type="ECO:0000256" key="6">
    <source>
        <dbReference type="ARBA" id="ARBA00023136"/>
    </source>
</evidence>
<comment type="caution">
    <text evidence="9">The sequence shown here is derived from an EMBL/GenBank/DDBJ whole genome shotgun (WGS) entry which is preliminary data.</text>
</comment>
<comment type="subcellular location">
    <subcellularLocation>
        <location evidence="1">Membrane</location>
    </subcellularLocation>
</comment>
<evidence type="ECO:0000313" key="9">
    <source>
        <dbReference type="EMBL" id="KAG2615239.1"/>
    </source>
</evidence>
<dbReference type="InterPro" id="IPR013057">
    <property type="entry name" value="AA_transpt_TM"/>
</dbReference>
<evidence type="ECO:0000256" key="5">
    <source>
        <dbReference type="ARBA" id="ARBA00022989"/>
    </source>
</evidence>
<dbReference type="AlphaFoldDB" id="A0A8T0U4P9"/>
<dbReference type="GO" id="GO:0016020">
    <property type="term" value="C:membrane"/>
    <property type="evidence" value="ECO:0007669"/>
    <property type="project" value="UniProtKB-SubCell"/>
</dbReference>
<feature type="transmembrane region" description="Helical" evidence="7">
    <location>
        <begin position="64"/>
        <end position="84"/>
    </location>
</feature>
<dbReference type="Pfam" id="PF01490">
    <property type="entry name" value="Aa_trans"/>
    <property type="match status" value="1"/>
</dbReference>
<evidence type="ECO:0000313" key="10">
    <source>
        <dbReference type="Proteomes" id="UP000823388"/>
    </source>
</evidence>
<feature type="transmembrane region" description="Helical" evidence="7">
    <location>
        <begin position="216"/>
        <end position="244"/>
    </location>
</feature>
<evidence type="ECO:0000256" key="7">
    <source>
        <dbReference type="SAM" id="Phobius"/>
    </source>
</evidence>
<evidence type="ECO:0000256" key="1">
    <source>
        <dbReference type="ARBA" id="ARBA00004370"/>
    </source>
</evidence>
<evidence type="ECO:0000259" key="8">
    <source>
        <dbReference type="Pfam" id="PF01490"/>
    </source>
</evidence>
<feature type="transmembrane region" description="Helical" evidence="7">
    <location>
        <begin position="90"/>
        <end position="109"/>
    </location>
</feature>
<keyword evidence="10" id="KW-1185">Reference proteome</keyword>
<protein>
    <recommendedName>
        <fullName evidence="8">Amino acid transporter transmembrane domain-containing protein</fullName>
    </recommendedName>
</protein>
<feature type="domain" description="Amino acid transporter transmembrane" evidence="8">
    <location>
        <begin position="61"/>
        <end position="495"/>
    </location>
</feature>
<dbReference type="Proteomes" id="UP000823388">
    <property type="component" value="Chromosome 3N"/>
</dbReference>
<dbReference type="EMBL" id="CM029042">
    <property type="protein sequence ID" value="KAG2615239.1"/>
    <property type="molecule type" value="Genomic_DNA"/>
</dbReference>
<sequence length="511" mass="55306">MDYIGGGGGLYISGGSCLGTHSTRSLARRPSQLEIDREELMERQRTAVVYDAESGDDHERQGTVWTATSHIVAAVVGSGVLALAWTVAQLGWVVGPLVLVGFSCVTYYTSALLADCYRYPDPVAGAVNREYIDAVRCYLGRKSVLLCGCAQYVNLWGTLVGYTITASTSMIAVKRVNCFHRHGLGAGDCNPSGSTYMVVFGLFQLLLSQLPSLHNIAWLSVVAVATSLGYSFISLGLCAAKWASHGDVRGTLAGAAVDAPRDKAFNVLLALGNIAFSYTFADVLIEIQDTLRAPPAENKTMKRASFYGLAMTTVFYLLLGCTGYAAFGNDAPGNILTGYAFYEPFWLVDIANICVIVHLIGAYQVFAQPIFARLESCVACRWPDAKFINATYYVRVPCLRSSSPPTTVAVAPLKLVLRTILIMFTTLVAMLLPFFNAVLGLIGALGFWPLSVYFPVSMHVARLKICRGELRWWLLQAMSFVCLLISIAASIGSVQDIVHNLKAAAPFKTSD</sequence>
<organism evidence="9 10">
    <name type="scientific">Panicum virgatum</name>
    <name type="common">Blackwell switchgrass</name>
    <dbReference type="NCBI Taxonomy" id="38727"/>
    <lineage>
        <taxon>Eukaryota</taxon>
        <taxon>Viridiplantae</taxon>
        <taxon>Streptophyta</taxon>
        <taxon>Embryophyta</taxon>
        <taxon>Tracheophyta</taxon>
        <taxon>Spermatophyta</taxon>
        <taxon>Magnoliopsida</taxon>
        <taxon>Liliopsida</taxon>
        <taxon>Poales</taxon>
        <taxon>Poaceae</taxon>
        <taxon>PACMAD clade</taxon>
        <taxon>Panicoideae</taxon>
        <taxon>Panicodae</taxon>
        <taxon>Paniceae</taxon>
        <taxon>Panicinae</taxon>
        <taxon>Panicum</taxon>
        <taxon>Panicum sect. Hiantes</taxon>
    </lineage>
</organism>
<feature type="transmembrane region" description="Helical" evidence="7">
    <location>
        <begin position="473"/>
        <end position="492"/>
    </location>
</feature>
<feature type="transmembrane region" description="Helical" evidence="7">
    <location>
        <begin position="306"/>
        <end position="325"/>
    </location>
</feature>
<name>A0A8T0U4P9_PANVG</name>
<accession>A0A8T0U4P9</accession>
<feature type="transmembrane region" description="Helical" evidence="7">
    <location>
        <begin position="415"/>
        <end position="435"/>
    </location>
</feature>
<evidence type="ECO:0000256" key="3">
    <source>
        <dbReference type="ARBA" id="ARBA00022692"/>
    </source>
</evidence>
<keyword evidence="3 7" id="KW-0812">Transmembrane</keyword>
<keyword evidence="2" id="KW-0813">Transport</keyword>
<dbReference type="PANTHER" id="PTHR48017">
    <property type="entry name" value="OS05G0424000 PROTEIN-RELATED"/>
    <property type="match status" value="1"/>
</dbReference>
<gene>
    <name evidence="9" type="ORF">PVAP13_3NG068390</name>
</gene>